<dbReference type="AlphaFoldDB" id="A0A016W285"/>
<evidence type="ECO:0000313" key="1">
    <source>
        <dbReference type="EMBL" id="EYC33402.1"/>
    </source>
</evidence>
<reference evidence="2" key="1">
    <citation type="journal article" date="2015" name="Nat. Genet.">
        <title>The genome and transcriptome of the zoonotic hookworm Ancylostoma ceylanicum identify infection-specific gene families.</title>
        <authorList>
            <person name="Schwarz E.M."/>
            <person name="Hu Y."/>
            <person name="Antoshechkin I."/>
            <person name="Miller M.M."/>
            <person name="Sternberg P.W."/>
            <person name="Aroian R.V."/>
        </authorList>
    </citation>
    <scope>NUCLEOTIDE SEQUENCE</scope>
    <source>
        <strain evidence="2">HY135</strain>
    </source>
</reference>
<proteinExistence type="predicted"/>
<accession>A0A016W285</accession>
<name>A0A016W285_9BILA</name>
<sequence length="127" mass="14417">MQTKRWACFSPQIQLTNQCSPFQCDSSDVKTIMTSNCPLKRMTRLPSSDQKSNSRYGASSHVIERHFSLRFLFGFFARIHKASKVLRADVTGSCARIFTLTSKLAPSCFTLLWLLRGVLLRDLCLPP</sequence>
<protein>
    <submittedName>
        <fullName evidence="1">Uncharacterized protein</fullName>
    </submittedName>
</protein>
<dbReference type="EMBL" id="JARK01001338">
    <property type="protein sequence ID" value="EYC33402.1"/>
    <property type="molecule type" value="Genomic_DNA"/>
</dbReference>
<dbReference type="Proteomes" id="UP000024635">
    <property type="component" value="Unassembled WGS sequence"/>
</dbReference>
<keyword evidence="2" id="KW-1185">Reference proteome</keyword>
<organism evidence="1 2">
    <name type="scientific">Ancylostoma ceylanicum</name>
    <dbReference type="NCBI Taxonomy" id="53326"/>
    <lineage>
        <taxon>Eukaryota</taxon>
        <taxon>Metazoa</taxon>
        <taxon>Ecdysozoa</taxon>
        <taxon>Nematoda</taxon>
        <taxon>Chromadorea</taxon>
        <taxon>Rhabditida</taxon>
        <taxon>Rhabditina</taxon>
        <taxon>Rhabditomorpha</taxon>
        <taxon>Strongyloidea</taxon>
        <taxon>Ancylostomatidae</taxon>
        <taxon>Ancylostomatinae</taxon>
        <taxon>Ancylostoma</taxon>
    </lineage>
</organism>
<gene>
    <name evidence="1" type="primary">Acey_s0002.g779</name>
    <name evidence="1" type="ORF">Y032_0002g779</name>
</gene>
<evidence type="ECO:0000313" key="2">
    <source>
        <dbReference type="Proteomes" id="UP000024635"/>
    </source>
</evidence>
<comment type="caution">
    <text evidence="1">The sequence shown here is derived from an EMBL/GenBank/DDBJ whole genome shotgun (WGS) entry which is preliminary data.</text>
</comment>